<comment type="caution">
    <text evidence="1">The sequence shown here is derived from an EMBL/GenBank/DDBJ whole genome shotgun (WGS) entry which is preliminary data.</text>
</comment>
<name>A0A5M9GKL8_9BACI</name>
<reference evidence="1 2" key="1">
    <citation type="submission" date="2019-09" db="EMBL/GenBank/DDBJ databases">
        <authorList>
            <person name="Geng P."/>
            <person name="Wan X."/>
            <person name="Zhou G."/>
            <person name="Yuan Z."/>
            <person name="Hu X."/>
        </authorList>
    </citation>
    <scope>NUCLEOTIDE SEQUENCE [LARGE SCALE GENOMIC DNA]</scope>
    <source>
        <strain evidence="1 2">EFR-4</strain>
    </source>
</reference>
<sequence>MTDKKVYLAQFSIDSNSFAHILASNSEEAQDITHEVIKKKLEKVFLPFPYSIHVGDINEGDSIDREDIPEEYIDNSKGWEEKKDIEQNEFKNYIKDMIIELEDAISFMDIFKPYELVDEEELDENGETDRVTRKEKLLKRFRDFIKNNMSMEI</sequence>
<dbReference type="Proteomes" id="UP000325411">
    <property type="component" value="Unassembled WGS sequence"/>
</dbReference>
<accession>A0A5M9GKL8</accession>
<dbReference type="AlphaFoldDB" id="A0A5M9GKL8"/>
<protein>
    <submittedName>
        <fullName evidence="1">Uncharacterized protein</fullName>
    </submittedName>
</protein>
<organism evidence="1 2">
    <name type="scientific">Bacillus paranthracis</name>
    <dbReference type="NCBI Taxonomy" id="2026186"/>
    <lineage>
        <taxon>Bacteria</taxon>
        <taxon>Bacillati</taxon>
        <taxon>Bacillota</taxon>
        <taxon>Bacilli</taxon>
        <taxon>Bacillales</taxon>
        <taxon>Bacillaceae</taxon>
        <taxon>Bacillus</taxon>
        <taxon>Bacillus cereus group</taxon>
    </lineage>
</organism>
<evidence type="ECO:0000313" key="1">
    <source>
        <dbReference type="EMBL" id="KAA8473248.1"/>
    </source>
</evidence>
<gene>
    <name evidence="1" type="ORF">FYW06_27770</name>
</gene>
<evidence type="ECO:0000313" key="2">
    <source>
        <dbReference type="Proteomes" id="UP000325411"/>
    </source>
</evidence>
<dbReference type="EMBL" id="VXCE01000042">
    <property type="protein sequence ID" value="KAA8473248.1"/>
    <property type="molecule type" value="Genomic_DNA"/>
</dbReference>
<proteinExistence type="predicted"/>
<dbReference type="RefSeq" id="WP_153623532.1">
    <property type="nucleotide sequence ID" value="NZ_CP064082.1"/>
</dbReference>